<evidence type="ECO:0000256" key="6">
    <source>
        <dbReference type="PROSITE-ProRule" id="PRU00552"/>
    </source>
</evidence>
<evidence type="ECO:0000256" key="3">
    <source>
        <dbReference type="ARBA" id="ARBA00022806"/>
    </source>
</evidence>
<proteinExistence type="inferred from homology"/>
<dbReference type="EC" id="3.6.4.13" evidence="7"/>
<evidence type="ECO:0000259" key="11">
    <source>
        <dbReference type="PROSITE" id="PS51195"/>
    </source>
</evidence>
<dbReference type="PROSITE" id="PS51192">
    <property type="entry name" value="HELICASE_ATP_BIND_1"/>
    <property type="match status" value="1"/>
</dbReference>
<dbReference type="InterPro" id="IPR014001">
    <property type="entry name" value="Helicase_ATP-bd"/>
</dbReference>
<dbReference type="EMBL" id="JYDJ01000286">
    <property type="protein sequence ID" value="KRX37988.1"/>
    <property type="molecule type" value="Genomic_DNA"/>
</dbReference>
<dbReference type="Proteomes" id="UP000055048">
    <property type="component" value="Unassembled WGS sequence"/>
</dbReference>
<dbReference type="GO" id="GO:0003724">
    <property type="term" value="F:RNA helicase activity"/>
    <property type="evidence" value="ECO:0007669"/>
    <property type="project" value="UniProtKB-EC"/>
</dbReference>
<evidence type="ECO:0000313" key="12">
    <source>
        <dbReference type="EMBL" id="KRX37988.1"/>
    </source>
</evidence>
<dbReference type="InterPro" id="IPR011545">
    <property type="entry name" value="DEAD/DEAH_box_helicase_dom"/>
</dbReference>
<dbReference type="PROSITE" id="PS51195">
    <property type="entry name" value="Q_MOTIF"/>
    <property type="match status" value="1"/>
</dbReference>
<comment type="catalytic activity">
    <reaction evidence="7">
        <text>ATP + H2O = ADP + phosphate + H(+)</text>
        <dbReference type="Rhea" id="RHEA:13065"/>
        <dbReference type="ChEBI" id="CHEBI:15377"/>
        <dbReference type="ChEBI" id="CHEBI:15378"/>
        <dbReference type="ChEBI" id="CHEBI:30616"/>
        <dbReference type="ChEBI" id="CHEBI:43474"/>
        <dbReference type="ChEBI" id="CHEBI:456216"/>
        <dbReference type="EC" id="3.6.4.13"/>
    </reaction>
</comment>
<comment type="similarity">
    <text evidence="7">Belongs to the DEAD box helicase family.</text>
</comment>
<dbReference type="SMART" id="SM00487">
    <property type="entry name" value="DEXDc"/>
    <property type="match status" value="1"/>
</dbReference>
<sequence>MKTKKKKKKSKLPDEISIKPTDETFDFLSDFEEITDYTCLKSTTINDKKNTSKKRKLKNKQNRAIIDKQEASGKKSKLESFESVNENYVPGKKLKKWQELFVPEEILHALDDLQYFEPTPIQALCLPPAIRDRLDILGAAETGSGKTLAFGIPVIAGLLSENSDSQIHPSALILTPTRELAIQIKDHLSSIMKYTNLKLTTATGGLSVQKQQRLLKDDPDIVIATPGRLWALISEDCEGLENLHKIKYLVIDEIDRMAEKQNFAEFSQLLEFLNGDENAIRKRQTLVFSATLSFVHPMPNRLLSKANAKPLSPEDKIENLISFLSMRPKRKVIDLSSKHGLSSSLVESCLFCSTLEMKDTSLYYFLRHYPGRTLIFANSVNCVRRLKNLLALLKFKVYFLHADVNQKKRLSNLENFTKNDDTVLVATDVAARGLDIKNVQHVVHYQVPRTAETYIHRSGRTARLNQRGLSLMLVDKQDVNNFRRVCKTLKRGKELPVFPVDFELMKFYFKLVRITSELESLEHRRKGVSAEKNWFQKAAKETDIILDEDVLQNDAYVLFINIHKYYSYLYLFLLIFRREENERNVKSRIDHLKRQLSAHLDELNRNVKTLSKYPSFNMKSAANDDATTIYLPESAVDAALVNVDLKKPKFVYTTKSKARQPRGKLKKNLKKGKRKLKKKGKSKRRK</sequence>
<comment type="domain">
    <text evidence="7">The Q motif is unique to and characteristic of the DEAD box family of RNA helicases and controls ATP binding and hydrolysis.</text>
</comment>
<evidence type="ECO:0000256" key="1">
    <source>
        <dbReference type="ARBA" id="ARBA00022741"/>
    </source>
</evidence>
<comment type="function">
    <text evidence="7">RNA helicase.</text>
</comment>
<evidence type="ECO:0000259" key="9">
    <source>
        <dbReference type="PROSITE" id="PS51192"/>
    </source>
</evidence>
<protein>
    <recommendedName>
        <fullName evidence="7">ATP-dependent RNA helicase</fullName>
        <ecNumber evidence="7">3.6.4.13</ecNumber>
    </recommendedName>
</protein>
<gene>
    <name evidence="12" type="primary">DDX24</name>
    <name evidence="12" type="ORF">T05_9056</name>
</gene>
<keyword evidence="5 7" id="KW-0694">RNA-binding</keyword>
<dbReference type="Gene3D" id="3.40.50.300">
    <property type="entry name" value="P-loop containing nucleotide triphosphate hydrolases"/>
    <property type="match status" value="2"/>
</dbReference>
<evidence type="ECO:0000256" key="8">
    <source>
        <dbReference type="SAM" id="MobiDB-lite"/>
    </source>
</evidence>
<evidence type="ECO:0000256" key="2">
    <source>
        <dbReference type="ARBA" id="ARBA00022801"/>
    </source>
</evidence>
<keyword evidence="4 7" id="KW-0067">ATP-binding</keyword>
<reference evidence="12 13" key="1">
    <citation type="submission" date="2015-01" db="EMBL/GenBank/DDBJ databases">
        <title>Evolution of Trichinella species and genotypes.</title>
        <authorList>
            <person name="Korhonen P.K."/>
            <person name="Edoardo P."/>
            <person name="Giuseppe L.R."/>
            <person name="Gasser R.B."/>
        </authorList>
    </citation>
    <scope>NUCLEOTIDE SEQUENCE [LARGE SCALE GENOMIC DNA]</scope>
    <source>
        <strain evidence="12">ISS417</strain>
    </source>
</reference>
<dbReference type="Pfam" id="PF00270">
    <property type="entry name" value="DEAD"/>
    <property type="match status" value="1"/>
</dbReference>
<dbReference type="CDD" id="cd18787">
    <property type="entry name" value="SF2_C_DEAD"/>
    <property type="match status" value="1"/>
</dbReference>
<dbReference type="PROSITE" id="PS51194">
    <property type="entry name" value="HELICASE_CTER"/>
    <property type="match status" value="1"/>
</dbReference>
<evidence type="ECO:0000259" key="10">
    <source>
        <dbReference type="PROSITE" id="PS51194"/>
    </source>
</evidence>
<dbReference type="AlphaFoldDB" id="A0A0V0TG62"/>
<keyword evidence="13" id="KW-1185">Reference proteome</keyword>
<feature type="short sequence motif" description="Q motif" evidence="6">
    <location>
        <begin position="95"/>
        <end position="123"/>
    </location>
</feature>
<feature type="region of interest" description="Disordered" evidence="8">
    <location>
        <begin position="655"/>
        <end position="686"/>
    </location>
</feature>
<dbReference type="CDD" id="cd17946">
    <property type="entry name" value="DEADc_DDX24"/>
    <property type="match status" value="1"/>
</dbReference>
<dbReference type="InterPro" id="IPR027417">
    <property type="entry name" value="P-loop_NTPase"/>
</dbReference>
<dbReference type="OrthoDB" id="4310724at2759"/>
<evidence type="ECO:0000313" key="13">
    <source>
        <dbReference type="Proteomes" id="UP000055048"/>
    </source>
</evidence>
<evidence type="ECO:0000256" key="4">
    <source>
        <dbReference type="ARBA" id="ARBA00022840"/>
    </source>
</evidence>
<dbReference type="GO" id="GO:0003723">
    <property type="term" value="F:RNA binding"/>
    <property type="evidence" value="ECO:0007669"/>
    <property type="project" value="UniProtKB-UniRule"/>
</dbReference>
<feature type="domain" description="Helicase C-terminal" evidence="10">
    <location>
        <begin position="358"/>
        <end position="506"/>
    </location>
</feature>
<organism evidence="12 13">
    <name type="scientific">Trichinella murrelli</name>
    <dbReference type="NCBI Taxonomy" id="144512"/>
    <lineage>
        <taxon>Eukaryota</taxon>
        <taxon>Metazoa</taxon>
        <taxon>Ecdysozoa</taxon>
        <taxon>Nematoda</taxon>
        <taxon>Enoplea</taxon>
        <taxon>Dorylaimia</taxon>
        <taxon>Trichinellida</taxon>
        <taxon>Trichinellidae</taxon>
        <taxon>Trichinella</taxon>
    </lineage>
</organism>
<keyword evidence="3 7" id="KW-0347">Helicase</keyword>
<comment type="caution">
    <text evidence="12">The sequence shown here is derived from an EMBL/GenBank/DDBJ whole genome shotgun (WGS) entry which is preliminary data.</text>
</comment>
<accession>A0A0V0TG62</accession>
<keyword evidence="2 7" id="KW-0378">Hydrolase</keyword>
<dbReference type="STRING" id="144512.A0A0V0TG62"/>
<evidence type="ECO:0000256" key="5">
    <source>
        <dbReference type="ARBA" id="ARBA00022884"/>
    </source>
</evidence>
<name>A0A0V0TG62_9BILA</name>
<dbReference type="SMART" id="SM00490">
    <property type="entry name" value="HELICc"/>
    <property type="match status" value="1"/>
</dbReference>
<dbReference type="GO" id="GO:0005524">
    <property type="term" value="F:ATP binding"/>
    <property type="evidence" value="ECO:0007669"/>
    <property type="project" value="UniProtKB-UniRule"/>
</dbReference>
<dbReference type="GO" id="GO:0016787">
    <property type="term" value="F:hydrolase activity"/>
    <property type="evidence" value="ECO:0007669"/>
    <property type="project" value="UniProtKB-KW"/>
</dbReference>
<dbReference type="InterPro" id="IPR001650">
    <property type="entry name" value="Helicase_C-like"/>
</dbReference>
<feature type="domain" description="Helicase ATP-binding" evidence="9">
    <location>
        <begin position="127"/>
        <end position="293"/>
    </location>
</feature>
<feature type="compositionally biased region" description="Basic residues" evidence="8">
    <location>
        <begin position="656"/>
        <end position="686"/>
    </location>
</feature>
<keyword evidence="1 7" id="KW-0547">Nucleotide-binding</keyword>
<feature type="domain" description="DEAD-box RNA helicase Q" evidence="11">
    <location>
        <begin position="95"/>
        <end position="123"/>
    </location>
</feature>
<dbReference type="InterPro" id="IPR014014">
    <property type="entry name" value="RNA_helicase_DEAD_Q_motif"/>
</dbReference>
<dbReference type="PANTHER" id="PTHR24031">
    <property type="entry name" value="RNA HELICASE"/>
    <property type="match status" value="1"/>
</dbReference>
<evidence type="ECO:0000256" key="7">
    <source>
        <dbReference type="RuleBase" id="RU365068"/>
    </source>
</evidence>
<dbReference type="SUPFAM" id="SSF52540">
    <property type="entry name" value="P-loop containing nucleoside triphosphate hydrolases"/>
    <property type="match status" value="1"/>
</dbReference>
<dbReference type="Pfam" id="PF00271">
    <property type="entry name" value="Helicase_C"/>
    <property type="match status" value="1"/>
</dbReference>